<evidence type="ECO:0000313" key="3">
    <source>
        <dbReference type="Proteomes" id="UP001293791"/>
    </source>
</evidence>
<dbReference type="Pfam" id="PF12705">
    <property type="entry name" value="PDDEXK_1"/>
    <property type="match status" value="1"/>
</dbReference>
<organism evidence="2 3">
    <name type="scientific">Candidatus Cyrtobacter comes</name>
    <dbReference type="NCBI Taxonomy" id="675776"/>
    <lineage>
        <taxon>Bacteria</taxon>
        <taxon>Pseudomonadati</taxon>
        <taxon>Pseudomonadota</taxon>
        <taxon>Alphaproteobacteria</taxon>
        <taxon>Rickettsiales</taxon>
        <taxon>Candidatus Midichloriaceae</taxon>
        <taxon>Candidatus Cyrtobacter</taxon>
    </lineage>
</organism>
<accession>A0ABU5L8Z8</accession>
<gene>
    <name evidence="2" type="ORF">Cyrtocomes_00994</name>
</gene>
<reference evidence="2 3" key="1">
    <citation type="submission" date="2023-02" db="EMBL/GenBank/DDBJ databases">
        <title>Host association and intracellularity evolved multiple times independently in the Rickettsiales.</title>
        <authorList>
            <person name="Castelli M."/>
            <person name="Nardi T."/>
            <person name="Gammuto L."/>
            <person name="Bellinzona G."/>
            <person name="Sabaneyeva E."/>
            <person name="Potekhin A."/>
            <person name="Serra V."/>
            <person name="Petroni G."/>
            <person name="Sassera D."/>
        </authorList>
    </citation>
    <scope>NUCLEOTIDE SEQUENCE [LARGE SCALE GENOMIC DNA]</scope>
    <source>
        <strain evidence="2 3">BOD18</strain>
    </source>
</reference>
<dbReference type="EMBL" id="JARGYT010000072">
    <property type="protein sequence ID" value="MDZ5762603.1"/>
    <property type="molecule type" value="Genomic_DNA"/>
</dbReference>
<name>A0ABU5L8Z8_9RICK</name>
<evidence type="ECO:0000313" key="2">
    <source>
        <dbReference type="EMBL" id="MDZ5762603.1"/>
    </source>
</evidence>
<dbReference type="SUPFAM" id="SSF52980">
    <property type="entry name" value="Restriction endonuclease-like"/>
    <property type="match status" value="1"/>
</dbReference>
<dbReference type="InterPro" id="IPR011604">
    <property type="entry name" value="PDDEXK-like_dom_sf"/>
</dbReference>
<keyword evidence="3" id="KW-1185">Reference proteome</keyword>
<evidence type="ECO:0000259" key="1">
    <source>
        <dbReference type="Pfam" id="PF12705"/>
    </source>
</evidence>
<dbReference type="InterPro" id="IPR038726">
    <property type="entry name" value="PDDEXK_AddAB-type"/>
</dbReference>
<dbReference type="Proteomes" id="UP001293791">
    <property type="component" value="Unassembled WGS sequence"/>
</dbReference>
<dbReference type="Gene3D" id="3.90.320.10">
    <property type="match status" value="1"/>
</dbReference>
<dbReference type="RefSeq" id="WP_322498060.1">
    <property type="nucleotide sequence ID" value="NZ_JARGYT010000072.1"/>
</dbReference>
<protein>
    <submittedName>
        <fullName evidence="2">PD-(D/E)XK nuclease family protein</fullName>
    </submittedName>
</protein>
<sequence>MIEVVLIPSSRDFLKSCIELYNNVAFITASQEEREFIQYRGFSCANYGESGLYTPIFTTPINFSPSLETEKSIIALSSIPDFKFWEQDLKNMINNYKIIEPFLYEDNDYLVSHILSGKVNYENNYKLFSNQLDEFLWLVDFLKENSRKKICIVTQDQNHTDLVVSLLQSIGTTASSFSNNHTRDMQVFIIIGNYLCGIGISEDLISDLLRLLPNMNENTIISILEKAKNNHIKDTEIHINTFKKILPINSLEKIFYKLSLLKQKKIISYIDSLESFRDKGFINTNAELFVLDIQKLRFCNFEQYIVLSLSDSFTNPSKFYPGLAKIFTKENSIISCIGEPPIWLCKANRTNNIKYSSTKSCGIKIPQDLMPKKISATGLKLLMNEPYQYYIKYILGIKAEEVSSKKSLLGITIHKALEEAATLEISLSEKDYILKFKKILEAAIIKHSCEIDINAKKLAKSFLTYQTQDIILETYTEFYAECEYFYEDDKSITIYAKIDRIDFLEDGSIRVIDYKTGSLPSLESISRGLEPQLPVYAYVLNNNQKFKNKDIKFLYLKLDLKTYSFEERVVKIDIDYVKKNLELAIKHFWSGDFIFTEDKANT</sequence>
<proteinExistence type="predicted"/>
<comment type="caution">
    <text evidence="2">The sequence shown here is derived from an EMBL/GenBank/DDBJ whole genome shotgun (WGS) entry which is preliminary data.</text>
</comment>
<dbReference type="InterPro" id="IPR011335">
    <property type="entry name" value="Restrct_endonuc-II-like"/>
</dbReference>
<feature type="domain" description="PD-(D/E)XK endonuclease-like" evidence="1">
    <location>
        <begin position="374"/>
        <end position="569"/>
    </location>
</feature>